<feature type="transmembrane region" description="Helical" evidence="1">
    <location>
        <begin position="147"/>
        <end position="163"/>
    </location>
</feature>
<feature type="transmembrane region" description="Helical" evidence="1">
    <location>
        <begin position="30"/>
        <end position="47"/>
    </location>
</feature>
<name>A0ABW8SBT8_9CLOT</name>
<dbReference type="CDD" id="cd03385">
    <property type="entry name" value="PAP2_BcrC_like"/>
    <property type="match status" value="1"/>
</dbReference>
<organism evidence="3 4">
    <name type="scientific">Candidatus Clostridium helianthi</name>
    <dbReference type="NCBI Taxonomy" id="3381660"/>
    <lineage>
        <taxon>Bacteria</taxon>
        <taxon>Bacillati</taxon>
        <taxon>Bacillota</taxon>
        <taxon>Clostridia</taxon>
        <taxon>Eubacteriales</taxon>
        <taxon>Clostridiaceae</taxon>
        <taxon>Clostridium</taxon>
    </lineage>
</organism>
<dbReference type="SMART" id="SM00014">
    <property type="entry name" value="acidPPc"/>
    <property type="match status" value="1"/>
</dbReference>
<dbReference type="InterPro" id="IPR033879">
    <property type="entry name" value="UPP_Pase"/>
</dbReference>
<evidence type="ECO:0000256" key="1">
    <source>
        <dbReference type="SAM" id="Phobius"/>
    </source>
</evidence>
<dbReference type="SUPFAM" id="SSF48317">
    <property type="entry name" value="Acid phosphatase/Vanadium-dependent haloperoxidase"/>
    <property type="match status" value="1"/>
</dbReference>
<protein>
    <submittedName>
        <fullName evidence="3">Undecaprenyl-diphosphatase</fullName>
    </submittedName>
</protein>
<keyword evidence="4" id="KW-1185">Reference proteome</keyword>
<dbReference type="Gene3D" id="1.20.144.10">
    <property type="entry name" value="Phosphatidic acid phosphatase type 2/haloperoxidase"/>
    <property type="match status" value="1"/>
</dbReference>
<evidence type="ECO:0000313" key="3">
    <source>
        <dbReference type="EMBL" id="MFL0168187.1"/>
    </source>
</evidence>
<dbReference type="Pfam" id="PF01569">
    <property type="entry name" value="PAP2"/>
    <property type="match status" value="1"/>
</dbReference>
<keyword evidence="1" id="KW-0472">Membrane</keyword>
<dbReference type="Proteomes" id="UP001623600">
    <property type="component" value="Unassembled WGS sequence"/>
</dbReference>
<reference evidence="3 4" key="1">
    <citation type="submission" date="2024-11" db="EMBL/GenBank/DDBJ databases">
        <authorList>
            <person name="Heng Y.C."/>
            <person name="Lim A.C.H."/>
            <person name="Lee J.K.Y."/>
            <person name="Kittelmann S."/>
        </authorList>
    </citation>
    <scope>NUCLEOTIDE SEQUENCE [LARGE SCALE GENOMIC DNA]</scope>
    <source>
        <strain evidence="3 4">WILCCON 0112</strain>
    </source>
</reference>
<gene>
    <name evidence="3" type="ORF">ACJDTP_24310</name>
</gene>
<keyword evidence="1" id="KW-1133">Transmembrane helix</keyword>
<dbReference type="InterPro" id="IPR036938">
    <property type="entry name" value="PAP2/HPO_sf"/>
</dbReference>
<sequence length="200" mass="22534">MNMELFTMINNLANKNTILDKIMIFFSKDVPYIFMAVAAIVFIIGIMKKNSNSRKAVFSAFVITVINLTLSFIIGNIYYVDRPFVHNKVNLLVPHVTDASFPSDHATGTMSIALGLAKYNKILSTILTILSLIVGFSRVYVGNHYPMDVVGAYIIVFAVNYIYNLKLRCKIDNLYELAEKKITERLGKLHGKIFQPKSAN</sequence>
<proteinExistence type="predicted"/>
<dbReference type="InterPro" id="IPR000326">
    <property type="entry name" value="PAP2/HPO"/>
</dbReference>
<accession>A0ABW8SBT8</accession>
<feature type="transmembrane region" description="Helical" evidence="1">
    <location>
        <begin position="56"/>
        <end position="79"/>
    </location>
</feature>
<feature type="domain" description="Phosphatidic acid phosphatase type 2/haloperoxidase" evidence="2">
    <location>
        <begin position="56"/>
        <end position="164"/>
    </location>
</feature>
<dbReference type="EMBL" id="JBJIAB010000048">
    <property type="protein sequence ID" value="MFL0168187.1"/>
    <property type="molecule type" value="Genomic_DNA"/>
</dbReference>
<dbReference type="PANTHER" id="PTHR14969:SF58">
    <property type="entry name" value="UNDECAPRENYL-DIPHOSPHATASE BCRC"/>
    <property type="match status" value="1"/>
</dbReference>
<evidence type="ECO:0000313" key="4">
    <source>
        <dbReference type="Proteomes" id="UP001623600"/>
    </source>
</evidence>
<dbReference type="PANTHER" id="PTHR14969">
    <property type="entry name" value="SPHINGOSINE-1-PHOSPHATE PHOSPHOHYDROLASE"/>
    <property type="match status" value="1"/>
</dbReference>
<evidence type="ECO:0000259" key="2">
    <source>
        <dbReference type="SMART" id="SM00014"/>
    </source>
</evidence>
<dbReference type="RefSeq" id="WP_406762692.1">
    <property type="nucleotide sequence ID" value="NZ_JBJIAB010000048.1"/>
</dbReference>
<feature type="transmembrane region" description="Helical" evidence="1">
    <location>
        <begin position="122"/>
        <end position="141"/>
    </location>
</feature>
<comment type="caution">
    <text evidence="3">The sequence shown here is derived from an EMBL/GenBank/DDBJ whole genome shotgun (WGS) entry which is preliminary data.</text>
</comment>
<keyword evidence="1" id="KW-0812">Transmembrane</keyword>